<accession>A0ABR4LE34</accession>
<dbReference type="Proteomes" id="UP001610432">
    <property type="component" value="Unassembled WGS sequence"/>
</dbReference>
<reference evidence="1 2" key="1">
    <citation type="submission" date="2024-07" db="EMBL/GenBank/DDBJ databases">
        <title>Section-level genome sequencing and comparative genomics of Aspergillus sections Usti and Cavernicolus.</title>
        <authorList>
            <consortium name="Lawrence Berkeley National Laboratory"/>
            <person name="Nybo J.L."/>
            <person name="Vesth T.C."/>
            <person name="Theobald S."/>
            <person name="Frisvad J.C."/>
            <person name="Larsen T.O."/>
            <person name="Kjaerboelling I."/>
            <person name="Rothschild-Mancinelli K."/>
            <person name="Lyhne E.K."/>
            <person name="Kogle M.E."/>
            <person name="Barry K."/>
            <person name="Clum A."/>
            <person name="Na H."/>
            <person name="Ledsgaard L."/>
            <person name="Lin J."/>
            <person name="Lipzen A."/>
            <person name="Kuo A."/>
            <person name="Riley R."/>
            <person name="Mondo S."/>
            <person name="Labutti K."/>
            <person name="Haridas S."/>
            <person name="Pangalinan J."/>
            <person name="Salamov A.A."/>
            <person name="Simmons B.A."/>
            <person name="Magnuson J.K."/>
            <person name="Chen J."/>
            <person name="Drula E."/>
            <person name="Henrissat B."/>
            <person name="Wiebenga A."/>
            <person name="Lubbers R.J."/>
            <person name="Gomes A.C."/>
            <person name="Macurrencykelacurrency M.R."/>
            <person name="Stajich J."/>
            <person name="Grigoriev I.V."/>
            <person name="Mortensen U.H."/>
            <person name="De Vries R.P."/>
            <person name="Baker S.E."/>
            <person name="Andersen M.R."/>
        </authorList>
    </citation>
    <scope>NUCLEOTIDE SEQUENCE [LARGE SCALE GENOMIC DNA]</scope>
    <source>
        <strain evidence="1 2">CBS 449.75</strain>
    </source>
</reference>
<sequence length="512" mass="58178">MAASPKPYTSFTISSSCLCFGSLHNIWHGACIPPQQGFPNVRPRLSGTVLKHSIEYNLPAKNGKWNAFQLLDHEKNVTAWFIAHSDVDPEKEVDKILRVSGFRNNAKKAAAGILVINRYDWDYYDERSWDEIHADGEEDGVDELEGGSTETATWCGIVDYTEAKTNVLQWKEQQPSERTSSEGGISLYLCPAEYMHGRFGFDEDNEAARSFLFFSGMTEFKCTTFVGLQQTLKKEETPKETLERWLREGADLSGLRSIRLESLKLDPLPPRMKNSGPGLPPLASECLGPYDKSEHILRAQDIEALRLGTALREPVIQEFVESWRERSFDLINDMVMSYLERTVLPSVGNRTVSAAADVLFPRHHVENSFDRNAYCFFTRPHARYADNPGADFDSAFVSGKIRTFLASRTGGSSVVFDNECILGICNVVAYMLEEVFELANNHSRDCRRPKILPWDIRIAVFNDPELLDLLKFSKVYWEGRGELPLPETREESYVTLETMLAMQADWEWSEYS</sequence>
<evidence type="ECO:0000313" key="1">
    <source>
        <dbReference type="EMBL" id="KAL2862793.1"/>
    </source>
</evidence>
<dbReference type="Gene3D" id="1.10.20.10">
    <property type="entry name" value="Histone, subunit A"/>
    <property type="match status" value="1"/>
</dbReference>
<organism evidence="1 2">
    <name type="scientific">Aspergillus lucknowensis</name>
    <dbReference type="NCBI Taxonomy" id="176173"/>
    <lineage>
        <taxon>Eukaryota</taxon>
        <taxon>Fungi</taxon>
        <taxon>Dikarya</taxon>
        <taxon>Ascomycota</taxon>
        <taxon>Pezizomycotina</taxon>
        <taxon>Eurotiomycetes</taxon>
        <taxon>Eurotiomycetidae</taxon>
        <taxon>Eurotiales</taxon>
        <taxon>Aspergillaceae</taxon>
        <taxon>Aspergillus</taxon>
        <taxon>Aspergillus subgen. Nidulantes</taxon>
    </lineage>
</organism>
<dbReference type="RefSeq" id="XP_070881772.1">
    <property type="nucleotide sequence ID" value="XM_071033821.1"/>
</dbReference>
<dbReference type="SUPFAM" id="SSF47113">
    <property type="entry name" value="Histone-fold"/>
    <property type="match status" value="1"/>
</dbReference>
<evidence type="ECO:0000313" key="2">
    <source>
        <dbReference type="Proteomes" id="UP001610432"/>
    </source>
</evidence>
<dbReference type="EMBL" id="JBFXLQ010000061">
    <property type="protein sequence ID" value="KAL2862793.1"/>
    <property type="molecule type" value="Genomic_DNA"/>
</dbReference>
<gene>
    <name evidence="1" type="ORF">BJX67DRAFT_385268</name>
</gene>
<protein>
    <submittedName>
        <fullName evidence="1">Uncharacterized protein</fullName>
    </submittedName>
</protein>
<name>A0ABR4LE34_9EURO</name>
<comment type="caution">
    <text evidence="1">The sequence shown here is derived from an EMBL/GenBank/DDBJ whole genome shotgun (WGS) entry which is preliminary data.</text>
</comment>
<keyword evidence="2" id="KW-1185">Reference proteome</keyword>
<proteinExistence type="predicted"/>
<dbReference type="InterPro" id="IPR009072">
    <property type="entry name" value="Histone-fold"/>
</dbReference>
<dbReference type="GeneID" id="98148893"/>
<dbReference type="PROSITE" id="PS51257">
    <property type="entry name" value="PROKAR_LIPOPROTEIN"/>
    <property type="match status" value="1"/>
</dbReference>